<evidence type="ECO:0000256" key="6">
    <source>
        <dbReference type="ARBA" id="ARBA00023002"/>
    </source>
</evidence>
<dbReference type="Gene3D" id="2.40.110.10">
    <property type="entry name" value="Butyryl-CoA Dehydrogenase, subunit A, domain 2"/>
    <property type="match status" value="1"/>
</dbReference>
<dbReference type="Gene3D" id="1.10.540.10">
    <property type="entry name" value="Acyl-CoA dehydrogenase/oxidase, N-terminal domain"/>
    <property type="match status" value="1"/>
</dbReference>
<evidence type="ECO:0000256" key="2">
    <source>
        <dbReference type="ARBA" id="ARBA00009347"/>
    </source>
</evidence>
<evidence type="ECO:0000313" key="12">
    <source>
        <dbReference type="Proteomes" id="UP001152087"/>
    </source>
</evidence>
<dbReference type="FunFam" id="2.40.110.10:FF:000002">
    <property type="entry name" value="Acyl-CoA dehydrogenase fadE12"/>
    <property type="match status" value="1"/>
</dbReference>
<evidence type="ECO:0000259" key="10">
    <source>
        <dbReference type="Pfam" id="PF02771"/>
    </source>
</evidence>
<feature type="domain" description="Acyl-CoA oxidase/dehydrogenase middle" evidence="9">
    <location>
        <begin position="149"/>
        <end position="251"/>
    </location>
</feature>
<protein>
    <recommendedName>
        <fullName evidence="13">Acyl-CoA dehydrogenase</fullName>
    </recommendedName>
</protein>
<feature type="domain" description="Acyl-CoA dehydrogenase/oxidase C-terminal" evidence="8">
    <location>
        <begin position="263"/>
        <end position="414"/>
    </location>
</feature>
<name>A0A9W8QWF3_9HYPO</name>
<keyword evidence="6 7" id="KW-0560">Oxidoreductase</keyword>
<evidence type="ECO:0000259" key="9">
    <source>
        <dbReference type="Pfam" id="PF02770"/>
    </source>
</evidence>
<dbReference type="Pfam" id="PF00441">
    <property type="entry name" value="Acyl-CoA_dh_1"/>
    <property type="match status" value="1"/>
</dbReference>
<dbReference type="Pfam" id="PF02771">
    <property type="entry name" value="Acyl-CoA_dh_N"/>
    <property type="match status" value="1"/>
</dbReference>
<dbReference type="InterPro" id="IPR046373">
    <property type="entry name" value="Acyl-CoA_Oxase/DH_mid-dom_sf"/>
</dbReference>
<evidence type="ECO:0000256" key="5">
    <source>
        <dbReference type="ARBA" id="ARBA00022827"/>
    </source>
</evidence>
<dbReference type="InterPro" id="IPR009100">
    <property type="entry name" value="AcylCoA_DH/oxidase_NM_dom_sf"/>
</dbReference>
<dbReference type="GO" id="GO:0033539">
    <property type="term" value="P:fatty acid beta-oxidation using acyl-CoA dehydrogenase"/>
    <property type="evidence" value="ECO:0007669"/>
    <property type="project" value="TreeGrafter"/>
</dbReference>
<dbReference type="Proteomes" id="UP001152087">
    <property type="component" value="Unassembled WGS sequence"/>
</dbReference>
<reference evidence="11" key="1">
    <citation type="submission" date="2022-09" db="EMBL/GenBank/DDBJ databases">
        <title>Fusarium specimens isolated from Avocado Roots.</title>
        <authorList>
            <person name="Stajich J."/>
            <person name="Roper C."/>
            <person name="Heimlech-Rivalta G."/>
        </authorList>
    </citation>
    <scope>NUCLEOTIDE SEQUENCE</scope>
    <source>
        <strain evidence="11">A02</strain>
    </source>
</reference>
<dbReference type="InterPro" id="IPR050741">
    <property type="entry name" value="Acyl-CoA_dehydrogenase"/>
</dbReference>
<organism evidence="11 12">
    <name type="scientific">Fusarium falciforme</name>
    <dbReference type="NCBI Taxonomy" id="195108"/>
    <lineage>
        <taxon>Eukaryota</taxon>
        <taxon>Fungi</taxon>
        <taxon>Dikarya</taxon>
        <taxon>Ascomycota</taxon>
        <taxon>Pezizomycotina</taxon>
        <taxon>Sordariomycetes</taxon>
        <taxon>Hypocreomycetidae</taxon>
        <taxon>Hypocreales</taxon>
        <taxon>Nectriaceae</taxon>
        <taxon>Fusarium</taxon>
        <taxon>Fusarium solani species complex</taxon>
    </lineage>
</organism>
<accession>A0A9W8QWF3</accession>
<gene>
    <name evidence="11" type="ORF">NW755_012853</name>
</gene>
<comment type="similarity">
    <text evidence="2 7">Belongs to the acyl-CoA dehydrogenase family.</text>
</comment>
<evidence type="ECO:0000256" key="1">
    <source>
        <dbReference type="ARBA" id="ARBA00001974"/>
    </source>
</evidence>
<evidence type="ECO:0000256" key="3">
    <source>
        <dbReference type="ARBA" id="ARBA00011738"/>
    </source>
</evidence>
<comment type="subunit">
    <text evidence="3">Homodimer.</text>
</comment>
<proteinExistence type="inferred from homology"/>
<evidence type="ECO:0000259" key="8">
    <source>
        <dbReference type="Pfam" id="PF00441"/>
    </source>
</evidence>
<dbReference type="SUPFAM" id="SSF47203">
    <property type="entry name" value="Acyl-CoA dehydrogenase C-terminal domain-like"/>
    <property type="match status" value="1"/>
</dbReference>
<keyword evidence="12" id="KW-1185">Reference proteome</keyword>
<dbReference type="GO" id="GO:0003995">
    <property type="term" value="F:acyl-CoA dehydrogenase activity"/>
    <property type="evidence" value="ECO:0007669"/>
    <property type="project" value="TreeGrafter"/>
</dbReference>
<dbReference type="InterPro" id="IPR037069">
    <property type="entry name" value="AcylCoA_DH/ox_N_sf"/>
</dbReference>
<dbReference type="InterPro" id="IPR013786">
    <property type="entry name" value="AcylCoA_DH/ox_N"/>
</dbReference>
<dbReference type="SUPFAM" id="SSF56645">
    <property type="entry name" value="Acyl-CoA dehydrogenase NM domain-like"/>
    <property type="match status" value="1"/>
</dbReference>
<keyword evidence="4 7" id="KW-0285">Flavoprotein</keyword>
<evidence type="ECO:0008006" key="13">
    <source>
        <dbReference type="Google" id="ProtNLM"/>
    </source>
</evidence>
<dbReference type="PANTHER" id="PTHR48083:SF13">
    <property type="entry name" value="ACYL-COA DEHYDROGENASE FAMILY MEMBER 11"/>
    <property type="match status" value="1"/>
</dbReference>
<dbReference type="InterPro" id="IPR006091">
    <property type="entry name" value="Acyl-CoA_Oxase/DH_mid-dom"/>
</dbReference>
<dbReference type="InterPro" id="IPR036250">
    <property type="entry name" value="AcylCo_DH-like_C"/>
</dbReference>
<evidence type="ECO:0000256" key="4">
    <source>
        <dbReference type="ARBA" id="ARBA00022630"/>
    </source>
</evidence>
<dbReference type="Pfam" id="PF02770">
    <property type="entry name" value="Acyl-CoA_dh_M"/>
    <property type="match status" value="1"/>
</dbReference>
<comment type="caution">
    <text evidence="11">The sequence shown here is derived from an EMBL/GenBank/DDBJ whole genome shotgun (WGS) entry which is preliminary data.</text>
</comment>
<feature type="domain" description="Acyl-CoA dehydrogenase/oxidase N-terminal" evidence="10">
    <location>
        <begin position="19"/>
        <end position="145"/>
    </location>
</feature>
<dbReference type="PANTHER" id="PTHR48083">
    <property type="entry name" value="MEDIUM-CHAIN SPECIFIC ACYL-COA DEHYDROGENASE, MITOCHONDRIAL-RELATED"/>
    <property type="match status" value="1"/>
</dbReference>
<dbReference type="InterPro" id="IPR009075">
    <property type="entry name" value="AcylCo_DH/oxidase_C"/>
</dbReference>
<evidence type="ECO:0000256" key="7">
    <source>
        <dbReference type="RuleBase" id="RU362125"/>
    </source>
</evidence>
<keyword evidence="5 7" id="KW-0274">FAD</keyword>
<dbReference type="GO" id="GO:0050660">
    <property type="term" value="F:flavin adenine dinucleotide binding"/>
    <property type="evidence" value="ECO:0007669"/>
    <property type="project" value="InterPro"/>
</dbReference>
<dbReference type="Gene3D" id="1.20.140.10">
    <property type="entry name" value="Butyryl-CoA Dehydrogenase, subunit A, domain 3"/>
    <property type="match status" value="1"/>
</dbReference>
<evidence type="ECO:0000313" key="11">
    <source>
        <dbReference type="EMBL" id="KAJ4178923.1"/>
    </source>
</evidence>
<dbReference type="AlphaFoldDB" id="A0A9W8QWF3"/>
<comment type="cofactor">
    <cofactor evidence="1 7">
        <name>FAD</name>
        <dbReference type="ChEBI" id="CHEBI:57692"/>
    </cofactor>
</comment>
<dbReference type="EMBL" id="JAOQAV010000065">
    <property type="protein sequence ID" value="KAJ4178923.1"/>
    <property type="molecule type" value="Genomic_DNA"/>
</dbReference>
<dbReference type="GO" id="GO:0005737">
    <property type="term" value="C:cytoplasm"/>
    <property type="evidence" value="ECO:0007669"/>
    <property type="project" value="TreeGrafter"/>
</dbReference>
<sequence length="460" mass="50795">MEPPASARIPIAFAGQVSNEAQRTLDEVERFVQEKCIPADAVFAQMLGKAPEERFAAHPRILEDLKEEARRRGLWNLFLPKGHYAEGAGYSNLEYGLMAEQLGKSQIASEAMNCSAPDTGNMEVLAKFGNPAQKTAWLEPLLEGKIRSAFLMTEPDVASSDATNIRFDMKRDGDEYILNGSKWWSSGAGDPRCELYIVMGKTDASNPDAYRQQSVILVPARTAGITVHRMLSVFGYDDAPHGHGHISFNNVRIPSSNIVLGEGRGFEIIQGRLGPGRIHHTMRCIGAAERALELILSRIHDPSKTPFGKMLHEHGHVITQVAQARIDIDASRLVVLNAAVKIDKGGAKSAIREIAEAKILVPKMLCRILDNAIQVYGGAGVSQDTPLAYMWASARTMRLVDGPDEVHMLQLGRRESRRGEAVRARLQAQKELEQELFDAYKLDKVDALHMGWTSDTKPKL</sequence>